<dbReference type="EMBL" id="JAAAHY010000072">
    <property type="protein sequence ID" value="KAF9967539.1"/>
    <property type="molecule type" value="Genomic_DNA"/>
</dbReference>
<dbReference type="Proteomes" id="UP000738359">
    <property type="component" value="Unassembled WGS sequence"/>
</dbReference>
<dbReference type="PANTHER" id="PTHR22961:SF13">
    <property type="entry name" value="TRIBBLES"/>
    <property type="match status" value="1"/>
</dbReference>
<dbReference type="PROSITE" id="PS50011">
    <property type="entry name" value="PROTEIN_KINASE_DOM"/>
    <property type="match status" value="1"/>
</dbReference>
<dbReference type="SUPFAM" id="SSF56112">
    <property type="entry name" value="Protein kinase-like (PK-like)"/>
    <property type="match status" value="1"/>
</dbReference>
<dbReference type="InterPro" id="IPR011009">
    <property type="entry name" value="Kinase-like_dom_sf"/>
</dbReference>
<dbReference type="PANTHER" id="PTHR22961">
    <property type="entry name" value="SER/THR PROTEIN KINASE-TRB"/>
    <property type="match status" value="1"/>
</dbReference>
<dbReference type="GO" id="GO:0031434">
    <property type="term" value="F:mitogen-activated protein kinase kinase binding"/>
    <property type="evidence" value="ECO:0007669"/>
    <property type="project" value="TreeGrafter"/>
</dbReference>
<evidence type="ECO:0000259" key="1">
    <source>
        <dbReference type="PROSITE" id="PS50011"/>
    </source>
</evidence>
<dbReference type="AlphaFoldDB" id="A0A9P6M6C5"/>
<dbReference type="GO" id="GO:0032436">
    <property type="term" value="P:positive regulation of proteasomal ubiquitin-dependent protein catabolic process"/>
    <property type="evidence" value="ECO:0007669"/>
    <property type="project" value="TreeGrafter"/>
</dbReference>
<dbReference type="Gene3D" id="1.10.510.10">
    <property type="entry name" value="Transferase(Phosphotransferase) domain 1"/>
    <property type="match status" value="1"/>
</dbReference>
<feature type="domain" description="Protein kinase" evidence="1">
    <location>
        <begin position="1"/>
        <end position="85"/>
    </location>
</feature>
<protein>
    <recommendedName>
        <fullName evidence="1">Protein kinase domain-containing protein</fullName>
    </recommendedName>
</protein>
<accession>A0A9P6M6C5</accession>
<dbReference type="Pfam" id="PF00069">
    <property type="entry name" value="Pkinase"/>
    <property type="match status" value="1"/>
</dbReference>
<comment type="caution">
    <text evidence="2">The sequence shown here is derived from an EMBL/GenBank/DDBJ whole genome shotgun (WGS) entry which is preliminary data.</text>
</comment>
<dbReference type="GO" id="GO:0004672">
    <property type="term" value="F:protein kinase activity"/>
    <property type="evidence" value="ECO:0007669"/>
    <property type="project" value="InterPro"/>
</dbReference>
<evidence type="ECO:0000313" key="2">
    <source>
        <dbReference type="EMBL" id="KAF9967539.1"/>
    </source>
</evidence>
<dbReference type="InterPro" id="IPR000719">
    <property type="entry name" value="Prot_kinase_dom"/>
</dbReference>
<gene>
    <name evidence="2" type="ORF">BGZ70_009152</name>
</gene>
<reference evidence="2" key="1">
    <citation type="journal article" date="2020" name="Fungal Divers.">
        <title>Resolving the Mortierellaceae phylogeny through synthesis of multi-gene phylogenetics and phylogenomics.</title>
        <authorList>
            <person name="Vandepol N."/>
            <person name="Liber J."/>
            <person name="Desiro A."/>
            <person name="Na H."/>
            <person name="Kennedy M."/>
            <person name="Barry K."/>
            <person name="Grigoriev I.V."/>
            <person name="Miller A.N."/>
            <person name="O'Donnell K."/>
            <person name="Stajich J.E."/>
            <person name="Bonito G."/>
        </authorList>
    </citation>
    <scope>NUCLEOTIDE SEQUENCE</scope>
    <source>
        <strain evidence="2">CK1249</strain>
    </source>
</reference>
<organism evidence="2 3">
    <name type="scientific">Mortierella alpina</name>
    <name type="common">Oleaginous fungus</name>
    <name type="synonym">Mortierella renispora</name>
    <dbReference type="NCBI Taxonomy" id="64518"/>
    <lineage>
        <taxon>Eukaryota</taxon>
        <taxon>Fungi</taxon>
        <taxon>Fungi incertae sedis</taxon>
        <taxon>Mucoromycota</taxon>
        <taxon>Mortierellomycotina</taxon>
        <taxon>Mortierellomycetes</taxon>
        <taxon>Mortierellales</taxon>
        <taxon>Mortierellaceae</taxon>
        <taxon>Mortierella</taxon>
    </lineage>
</organism>
<dbReference type="InterPro" id="IPR024104">
    <property type="entry name" value="Tribbles/Ser_Thr_kinase_40"/>
</dbReference>
<sequence>LRSPTPLKCPSSDVWSLGVVLYALLTGRLPFQDEYEPRLQYQILNGRYEDPTECSAEARDLLKNMFRSKPEDRWRIGQVMDSPWCMSTTLAEPEYGSGFGGHNTNHASTNNFFASFRA</sequence>
<evidence type="ECO:0000313" key="3">
    <source>
        <dbReference type="Proteomes" id="UP000738359"/>
    </source>
</evidence>
<name>A0A9P6M6C5_MORAP</name>
<dbReference type="GO" id="GO:0005634">
    <property type="term" value="C:nucleus"/>
    <property type="evidence" value="ECO:0007669"/>
    <property type="project" value="TreeGrafter"/>
</dbReference>
<feature type="non-terminal residue" evidence="2">
    <location>
        <position position="1"/>
    </location>
</feature>
<dbReference type="GO" id="GO:0005524">
    <property type="term" value="F:ATP binding"/>
    <property type="evidence" value="ECO:0007669"/>
    <property type="project" value="InterPro"/>
</dbReference>
<proteinExistence type="predicted"/>
<dbReference type="OrthoDB" id="4062651at2759"/>
<keyword evidence="3" id="KW-1185">Reference proteome</keyword>